<gene>
    <name evidence="1" type="ORF">H7F53_00525</name>
</gene>
<evidence type="ECO:0000313" key="1">
    <source>
        <dbReference type="EMBL" id="MBC2667624.1"/>
    </source>
</evidence>
<dbReference type="Proteomes" id="UP000551327">
    <property type="component" value="Unassembled WGS sequence"/>
</dbReference>
<dbReference type="EMBL" id="JACLAX010000001">
    <property type="protein sequence ID" value="MBC2667624.1"/>
    <property type="molecule type" value="Genomic_DNA"/>
</dbReference>
<dbReference type="SUPFAM" id="SSF69118">
    <property type="entry name" value="AhpD-like"/>
    <property type="match status" value="1"/>
</dbReference>
<protein>
    <submittedName>
        <fullName evidence="1">Carboxymuconolactone decarboxylase family protein</fullName>
    </submittedName>
</protein>
<comment type="caution">
    <text evidence="1">The sequence shown here is derived from an EMBL/GenBank/DDBJ whole genome shotgun (WGS) entry which is preliminary data.</text>
</comment>
<dbReference type="RefSeq" id="WP_185677514.1">
    <property type="nucleotide sequence ID" value="NZ_JACLAX010000001.1"/>
</dbReference>
<proteinExistence type="predicted"/>
<keyword evidence="2" id="KW-1185">Reference proteome</keyword>
<dbReference type="AlphaFoldDB" id="A0A7X1FV93"/>
<evidence type="ECO:0000313" key="2">
    <source>
        <dbReference type="Proteomes" id="UP000551327"/>
    </source>
</evidence>
<reference evidence="1 2" key="1">
    <citation type="submission" date="2020-08" db="EMBL/GenBank/DDBJ databases">
        <title>The genome sequence of type strain Novosphingobium piscinae KCTC 42194.</title>
        <authorList>
            <person name="Liu Y."/>
        </authorList>
    </citation>
    <scope>NUCLEOTIDE SEQUENCE [LARGE SCALE GENOMIC DNA]</scope>
    <source>
        <strain evidence="1 2">KCTC 42194</strain>
    </source>
</reference>
<dbReference type="InterPro" id="IPR029032">
    <property type="entry name" value="AhpD-like"/>
</dbReference>
<dbReference type="Gene3D" id="1.20.1290.10">
    <property type="entry name" value="AhpD-like"/>
    <property type="match status" value="1"/>
</dbReference>
<name>A0A7X1FV93_9SPHN</name>
<accession>A0A7X1FV93</accession>
<organism evidence="1 2">
    <name type="scientific">Novosphingobium piscinae</name>
    <dbReference type="NCBI Taxonomy" id="1507448"/>
    <lineage>
        <taxon>Bacteria</taxon>
        <taxon>Pseudomonadati</taxon>
        <taxon>Pseudomonadota</taxon>
        <taxon>Alphaproteobacteria</taxon>
        <taxon>Sphingomonadales</taxon>
        <taxon>Sphingomonadaceae</taxon>
        <taxon>Novosphingobium</taxon>
    </lineage>
</organism>
<sequence>MARISIPEDQQADPFGYTARTHAVPIVAASGAFAAAVYRHSALPLREFEGARMRTAQINGCMVCKSLRAERDVPQLYSVAGDPNQPLVTANGPAPDEAFYAAIAEWRTSPVFSVRERLAIEFAERFGTEPQALAADEHFWARMNAAFSDAEIVDLAHCTAAWAGLGRVAHVLGFDTVCLAGLSGAQAAA</sequence>